<evidence type="ECO:0000313" key="3">
    <source>
        <dbReference type="Proteomes" id="UP000078558"/>
    </source>
</evidence>
<dbReference type="EMBL" id="FLRC01000003">
    <property type="protein sequence ID" value="SBT23782.1"/>
    <property type="molecule type" value="Genomic_DNA"/>
</dbReference>
<protein>
    <submittedName>
        <fullName evidence="1">Uncharacterized protein</fullName>
    </submittedName>
</protein>
<proteinExistence type="predicted"/>
<reference evidence="1 3" key="1">
    <citation type="submission" date="2016-06" db="EMBL/GenBank/DDBJ databases">
        <authorList>
            <person name="Kjaerup R.B."/>
            <person name="Dalgaard T.S."/>
            <person name="Juul-Madsen H.R."/>
        </authorList>
    </citation>
    <scope>NUCLEOTIDE SEQUENCE [LARGE SCALE GENOMIC DNA]</scope>
    <source>
        <strain evidence="1">Orrdi1</strain>
    </source>
</reference>
<evidence type="ECO:0000313" key="1">
    <source>
        <dbReference type="EMBL" id="SBT23782.1"/>
    </source>
</evidence>
<dbReference type="AlphaFoldDB" id="A0A1C3JWY5"/>
<dbReference type="KEGG" id="odi:ODI_R2280"/>
<evidence type="ECO:0000313" key="2">
    <source>
        <dbReference type="EMBL" id="SOE49737.1"/>
    </source>
</evidence>
<dbReference type="Proteomes" id="UP000078558">
    <property type="component" value="Chromosome I"/>
</dbReference>
<keyword evidence="3" id="KW-1185">Reference proteome</keyword>
<reference evidence="2 3" key="2">
    <citation type="submission" date="2017-08" db="EMBL/GenBank/DDBJ databases">
        <authorList>
            <person name="de Groot N.N."/>
        </authorList>
    </citation>
    <scope>NUCLEOTIDE SEQUENCE [LARGE SCALE GENOMIC DNA]</scope>
    <source>
        <strain evidence="2">Orrdi1</strain>
    </source>
</reference>
<dbReference type="EMBL" id="LT907988">
    <property type="protein sequence ID" value="SOE49737.1"/>
    <property type="molecule type" value="Genomic_DNA"/>
</dbReference>
<sequence>MLFNQLQNILGRGHVISRGYQQRVENVARPAGLHQASCVPT</sequence>
<organism evidence="1 3">
    <name type="scientific">Orrella dioscoreae</name>
    <dbReference type="NCBI Taxonomy" id="1851544"/>
    <lineage>
        <taxon>Bacteria</taxon>
        <taxon>Pseudomonadati</taxon>
        <taxon>Pseudomonadota</taxon>
        <taxon>Betaproteobacteria</taxon>
        <taxon>Burkholderiales</taxon>
        <taxon>Alcaligenaceae</taxon>
        <taxon>Orrella</taxon>
    </lineage>
</organism>
<gene>
    <name evidence="1" type="ORF">ODI_01164</name>
    <name evidence="2" type="ORF">ODI_R2280</name>
</gene>
<name>A0A1C3JWY5_9BURK</name>
<accession>A0A1C3JWY5</accession>